<evidence type="ECO:0000313" key="3">
    <source>
        <dbReference type="Proteomes" id="UP000029120"/>
    </source>
</evidence>
<name>A0A087H761_ARAAL</name>
<dbReference type="OrthoDB" id="1110082at2759"/>
<dbReference type="Proteomes" id="UP000029120">
    <property type="component" value="Chromosome 3"/>
</dbReference>
<accession>A0A087H761</accession>
<dbReference type="OMA" id="FKVFCCP"/>
<dbReference type="AlphaFoldDB" id="A0A087H761"/>
<keyword evidence="3" id="KW-1185">Reference proteome</keyword>
<dbReference type="EMBL" id="CM002871">
    <property type="protein sequence ID" value="KFK37963.1"/>
    <property type="molecule type" value="Genomic_DNA"/>
</dbReference>
<protein>
    <submittedName>
        <fullName evidence="2">Uncharacterized protein</fullName>
    </submittedName>
</protein>
<gene>
    <name evidence="2" type="ordered locus">AALP_Aa3g052400</name>
</gene>
<sequence length="234" mass="26464">MEAPSLKCVFGVNMDLKGWEKMLNKIFLGINGLKLDIDASKWLVELQGEVDPIIFIAKLYKARAYVMLCRIDYGYEDNPKGTRKPTSDFMRCRFDLNILDISWYKKIIGALKTIQGVSFAIDTPPPEWGYPVGYTMGYLRGNIEIGVLMKMLRKTSIHLLGMKYGAECEDANLEPPEVPPKKLEASPNVTETQPEKDTVPPPLEVVSTSTKHQVVYKKPGGFRRFCSFLKNHVA</sequence>
<organism evidence="2 3">
    <name type="scientific">Arabis alpina</name>
    <name type="common">Alpine rock-cress</name>
    <dbReference type="NCBI Taxonomy" id="50452"/>
    <lineage>
        <taxon>Eukaryota</taxon>
        <taxon>Viridiplantae</taxon>
        <taxon>Streptophyta</taxon>
        <taxon>Embryophyta</taxon>
        <taxon>Tracheophyta</taxon>
        <taxon>Spermatophyta</taxon>
        <taxon>Magnoliopsida</taxon>
        <taxon>eudicotyledons</taxon>
        <taxon>Gunneridae</taxon>
        <taxon>Pentapetalae</taxon>
        <taxon>rosids</taxon>
        <taxon>malvids</taxon>
        <taxon>Brassicales</taxon>
        <taxon>Brassicaceae</taxon>
        <taxon>Arabideae</taxon>
        <taxon>Arabis</taxon>
    </lineage>
</organism>
<feature type="region of interest" description="Disordered" evidence="1">
    <location>
        <begin position="173"/>
        <end position="203"/>
    </location>
</feature>
<dbReference type="Gramene" id="KFK37963">
    <property type="protein sequence ID" value="KFK37963"/>
    <property type="gene ID" value="AALP_AA3G052400"/>
</dbReference>
<proteinExistence type="predicted"/>
<evidence type="ECO:0000256" key="1">
    <source>
        <dbReference type="SAM" id="MobiDB-lite"/>
    </source>
</evidence>
<dbReference type="eggNOG" id="ENOG502R1G7">
    <property type="taxonomic scope" value="Eukaryota"/>
</dbReference>
<reference evidence="3" key="1">
    <citation type="journal article" date="2015" name="Nat. Plants">
        <title>Genome expansion of Arabis alpina linked with retrotransposition and reduced symmetric DNA methylation.</title>
        <authorList>
            <person name="Willing E.M."/>
            <person name="Rawat V."/>
            <person name="Mandakova T."/>
            <person name="Maumus F."/>
            <person name="James G.V."/>
            <person name="Nordstroem K.J."/>
            <person name="Becker C."/>
            <person name="Warthmann N."/>
            <person name="Chica C."/>
            <person name="Szarzynska B."/>
            <person name="Zytnicki M."/>
            <person name="Albani M.C."/>
            <person name="Kiefer C."/>
            <person name="Bergonzi S."/>
            <person name="Castaings L."/>
            <person name="Mateos J.L."/>
            <person name="Berns M.C."/>
            <person name="Bujdoso N."/>
            <person name="Piofczyk T."/>
            <person name="de Lorenzo L."/>
            <person name="Barrero-Sicilia C."/>
            <person name="Mateos I."/>
            <person name="Piednoel M."/>
            <person name="Hagmann J."/>
            <person name="Chen-Min-Tao R."/>
            <person name="Iglesias-Fernandez R."/>
            <person name="Schuster S.C."/>
            <person name="Alonso-Blanco C."/>
            <person name="Roudier F."/>
            <person name="Carbonero P."/>
            <person name="Paz-Ares J."/>
            <person name="Davis S.J."/>
            <person name="Pecinka A."/>
            <person name="Quesneville H."/>
            <person name="Colot V."/>
            <person name="Lysak M.A."/>
            <person name="Weigel D."/>
            <person name="Coupland G."/>
            <person name="Schneeberger K."/>
        </authorList>
    </citation>
    <scope>NUCLEOTIDE SEQUENCE [LARGE SCALE GENOMIC DNA]</scope>
    <source>
        <strain evidence="3">cv. Pajares</strain>
    </source>
</reference>
<evidence type="ECO:0000313" key="2">
    <source>
        <dbReference type="EMBL" id="KFK37963.1"/>
    </source>
</evidence>